<gene>
    <name evidence="17" type="ORF">P154DRAFT_521218</name>
</gene>
<dbReference type="FunFam" id="3.40.50.1000:FF:000019">
    <property type="entry name" value="Mitochondrial import inner membrane translocase subunit TIM50"/>
    <property type="match status" value="1"/>
</dbReference>
<evidence type="ECO:0000313" key="18">
    <source>
        <dbReference type="Proteomes" id="UP000799779"/>
    </source>
</evidence>
<keyword evidence="7 14" id="KW-0653">Protein transport</keyword>
<protein>
    <recommendedName>
        <fullName evidence="3 14">Mitochondrial import inner membrane translocase subunit TIM50</fullName>
    </recommendedName>
</protein>
<comment type="similarity">
    <text evidence="2 14">Belongs to the TIM50 family.</text>
</comment>
<evidence type="ECO:0000256" key="3">
    <source>
        <dbReference type="ARBA" id="ARBA00020799"/>
    </source>
</evidence>
<keyword evidence="8 14" id="KW-0809">Transit peptide</keyword>
<evidence type="ECO:0000256" key="13">
    <source>
        <dbReference type="ARBA" id="ARBA00059797"/>
    </source>
</evidence>
<proteinExistence type="inferred from homology"/>
<evidence type="ECO:0000256" key="2">
    <source>
        <dbReference type="ARBA" id="ARBA00006344"/>
    </source>
</evidence>
<dbReference type="GO" id="GO:0005744">
    <property type="term" value="C:TIM23 mitochondrial import inner membrane translocase complex"/>
    <property type="evidence" value="ECO:0007669"/>
    <property type="project" value="UniProtKB-UniRule"/>
</dbReference>
<evidence type="ECO:0000256" key="15">
    <source>
        <dbReference type="SAM" id="MobiDB-lite"/>
    </source>
</evidence>
<evidence type="ECO:0000256" key="5">
    <source>
        <dbReference type="ARBA" id="ARBA00022692"/>
    </source>
</evidence>
<dbReference type="InterPro" id="IPR004274">
    <property type="entry name" value="FCP1_dom"/>
</dbReference>
<keyword evidence="11 14" id="KW-0496">Mitochondrion</keyword>
<dbReference type="AlphaFoldDB" id="A0A6A5WJI5"/>
<evidence type="ECO:0000256" key="1">
    <source>
        <dbReference type="ARBA" id="ARBA00004434"/>
    </source>
</evidence>
<dbReference type="PANTHER" id="PTHR12210">
    <property type="entry name" value="DULLARD PROTEIN PHOSPHATASE"/>
    <property type="match status" value="1"/>
</dbReference>
<evidence type="ECO:0000256" key="7">
    <source>
        <dbReference type="ARBA" id="ARBA00022927"/>
    </source>
</evidence>
<dbReference type="Gene3D" id="3.40.50.1000">
    <property type="entry name" value="HAD superfamily/HAD-like"/>
    <property type="match status" value="1"/>
</dbReference>
<dbReference type="InterPro" id="IPR023214">
    <property type="entry name" value="HAD_sf"/>
</dbReference>
<sequence>MLPRAAFRGVLRARPARPALAVPHRALVASTSQWTRSYAHNNNNNNNNNRPPRNHTWKPSSNIKFSDRNSNQATPRDQPQFGAEATPERNNVPQSTGAGPGISQKSARPHAQQDYTGGEADFSGPKTPADNTAPATDAPQQPQKPLPDLRQGIPSTFGAEFGGEKEGRNTQDPNNITEDPTREPSAGGGGREGGELPKSAYETSTDRRRNRVANWGYLITLFAGSVGLGFLGRNWETEEEERAFPDAPNGWSPGAMYVRARARMSGQIGYYTEPSFPKLLPEVDPAPPLTLVLSLEDLLVHSEWSRQHGWRTAKRPGVDYFIRYLSQYYELVIFTSLRSMDADPVIRKLDPFRIVMWPLFREATRYEKGEYIKDLSYLNRDLSKVIVVDTDPSHVKLQPENAIILPKWKGEPGDKGLVALIPFLEYLAMGTVPDVRTALKSFEGQDIPTEFARREAKMREQFNKDLAAEKAKKGRGSAGNWVMNALGIKGQPGGLTLGDGQSLAEGFEQGKMLSDLFRERGQKQYETMEKEIRENGEKWLKEMADEEKKFQEEQMKAMKGGVFSFLGAPGEKK</sequence>
<dbReference type="SMART" id="SM00577">
    <property type="entry name" value="CPDc"/>
    <property type="match status" value="1"/>
</dbReference>
<evidence type="ECO:0000313" key="17">
    <source>
        <dbReference type="EMBL" id="KAF2002060.1"/>
    </source>
</evidence>
<organism evidence="17 18">
    <name type="scientific">Amniculicola lignicola CBS 123094</name>
    <dbReference type="NCBI Taxonomy" id="1392246"/>
    <lineage>
        <taxon>Eukaryota</taxon>
        <taxon>Fungi</taxon>
        <taxon>Dikarya</taxon>
        <taxon>Ascomycota</taxon>
        <taxon>Pezizomycotina</taxon>
        <taxon>Dothideomycetes</taxon>
        <taxon>Pleosporomycetidae</taxon>
        <taxon>Pleosporales</taxon>
        <taxon>Amniculicolaceae</taxon>
        <taxon>Amniculicola</taxon>
    </lineage>
</organism>
<comment type="subunit">
    <text evidence="14">Component of the TIM23 complex.</text>
</comment>
<feature type="compositionally biased region" description="Low complexity" evidence="15">
    <location>
        <begin position="41"/>
        <end position="51"/>
    </location>
</feature>
<dbReference type="OrthoDB" id="287041at2759"/>
<accession>A0A6A5WJI5</accession>
<evidence type="ECO:0000256" key="8">
    <source>
        <dbReference type="ARBA" id="ARBA00022946"/>
    </source>
</evidence>
<keyword evidence="18" id="KW-1185">Reference proteome</keyword>
<keyword evidence="5" id="KW-0812">Transmembrane</keyword>
<dbReference type="GO" id="GO:0015031">
    <property type="term" value="P:protein transport"/>
    <property type="evidence" value="ECO:0007669"/>
    <property type="project" value="UniProtKB-KW"/>
</dbReference>
<keyword evidence="6" id="KW-0999">Mitochondrion inner membrane</keyword>
<keyword evidence="4 14" id="KW-0813">Transport</keyword>
<evidence type="ECO:0000256" key="10">
    <source>
        <dbReference type="ARBA" id="ARBA00023010"/>
    </source>
</evidence>
<feature type="region of interest" description="Disordered" evidence="15">
    <location>
        <begin position="37"/>
        <end position="206"/>
    </location>
</feature>
<dbReference type="InterPro" id="IPR050365">
    <property type="entry name" value="TIM50"/>
</dbReference>
<dbReference type="Proteomes" id="UP000799779">
    <property type="component" value="Unassembled WGS sequence"/>
</dbReference>
<evidence type="ECO:0000259" key="16">
    <source>
        <dbReference type="PROSITE" id="PS50969"/>
    </source>
</evidence>
<evidence type="ECO:0000256" key="14">
    <source>
        <dbReference type="RuleBase" id="RU365079"/>
    </source>
</evidence>
<feature type="compositionally biased region" description="Polar residues" evidence="15">
    <location>
        <begin position="57"/>
        <end position="77"/>
    </location>
</feature>
<dbReference type="InterPro" id="IPR036412">
    <property type="entry name" value="HAD-like_sf"/>
</dbReference>
<dbReference type="PROSITE" id="PS50969">
    <property type="entry name" value="FCP1"/>
    <property type="match status" value="1"/>
</dbReference>
<dbReference type="CDD" id="cd07521">
    <property type="entry name" value="HAD_FCP1-like"/>
    <property type="match status" value="1"/>
</dbReference>
<comment type="subcellular location">
    <subcellularLocation>
        <location evidence="1 14">Mitochondrion inner membrane</location>
        <topology evidence="1 14">Single-pass membrane protein</topology>
    </subcellularLocation>
</comment>
<evidence type="ECO:0000256" key="4">
    <source>
        <dbReference type="ARBA" id="ARBA00022448"/>
    </source>
</evidence>
<comment type="function">
    <text evidence="13">Essential component of the TIM23 complex, a complex that mediates the translocation of transit peptide-containing proteins across the mitochondrial inner membrane. Required to direct preproteins in transit and direct them to the channel protein TIM23, and possibly facilitates transfer of the translocating proteins from the TOM complex to the TIM23 complex.</text>
</comment>
<evidence type="ECO:0000256" key="6">
    <source>
        <dbReference type="ARBA" id="ARBA00022792"/>
    </source>
</evidence>
<dbReference type="EMBL" id="ML977579">
    <property type="protein sequence ID" value="KAF2002060.1"/>
    <property type="molecule type" value="Genomic_DNA"/>
</dbReference>
<evidence type="ECO:0000256" key="12">
    <source>
        <dbReference type="ARBA" id="ARBA00023136"/>
    </source>
</evidence>
<reference evidence="17" key="1">
    <citation type="journal article" date="2020" name="Stud. Mycol.">
        <title>101 Dothideomycetes genomes: a test case for predicting lifestyles and emergence of pathogens.</title>
        <authorList>
            <person name="Haridas S."/>
            <person name="Albert R."/>
            <person name="Binder M."/>
            <person name="Bloem J."/>
            <person name="Labutti K."/>
            <person name="Salamov A."/>
            <person name="Andreopoulos B."/>
            <person name="Baker S."/>
            <person name="Barry K."/>
            <person name="Bills G."/>
            <person name="Bluhm B."/>
            <person name="Cannon C."/>
            <person name="Castanera R."/>
            <person name="Culley D."/>
            <person name="Daum C."/>
            <person name="Ezra D."/>
            <person name="Gonzalez J."/>
            <person name="Henrissat B."/>
            <person name="Kuo A."/>
            <person name="Liang C."/>
            <person name="Lipzen A."/>
            <person name="Lutzoni F."/>
            <person name="Magnuson J."/>
            <person name="Mondo S."/>
            <person name="Nolan M."/>
            <person name="Ohm R."/>
            <person name="Pangilinan J."/>
            <person name="Park H.-J."/>
            <person name="Ramirez L."/>
            <person name="Alfaro M."/>
            <person name="Sun H."/>
            <person name="Tritt A."/>
            <person name="Yoshinaga Y."/>
            <person name="Zwiers L.-H."/>
            <person name="Turgeon B."/>
            <person name="Goodwin S."/>
            <person name="Spatafora J."/>
            <person name="Crous P."/>
            <person name="Grigoriev I."/>
        </authorList>
    </citation>
    <scope>NUCLEOTIDE SEQUENCE</scope>
    <source>
        <strain evidence="17">CBS 123094</strain>
    </source>
</reference>
<evidence type="ECO:0000256" key="9">
    <source>
        <dbReference type="ARBA" id="ARBA00022989"/>
    </source>
</evidence>
<feature type="domain" description="FCP1 homology" evidence="16">
    <location>
        <begin position="284"/>
        <end position="427"/>
    </location>
</feature>
<keyword evidence="9" id="KW-1133">Transmembrane helix</keyword>
<dbReference type="SUPFAM" id="SSF56784">
    <property type="entry name" value="HAD-like"/>
    <property type="match status" value="1"/>
</dbReference>
<name>A0A6A5WJI5_9PLEO</name>
<feature type="compositionally biased region" description="Low complexity" evidence="15">
    <location>
        <begin position="125"/>
        <end position="139"/>
    </location>
</feature>
<evidence type="ECO:0000256" key="11">
    <source>
        <dbReference type="ARBA" id="ARBA00023128"/>
    </source>
</evidence>
<feature type="compositionally biased region" description="Polar residues" evidence="15">
    <location>
        <begin position="88"/>
        <end position="97"/>
    </location>
</feature>
<keyword evidence="10 14" id="KW-0811">Translocation</keyword>
<dbReference type="Pfam" id="PF03031">
    <property type="entry name" value="NIF"/>
    <property type="match status" value="1"/>
</dbReference>
<keyword evidence="12" id="KW-0472">Membrane</keyword>